<organism evidence="3 4">
    <name type="scientific">Coprinellus micaceus</name>
    <name type="common">Glistening ink-cap mushroom</name>
    <name type="synonym">Coprinus micaceus</name>
    <dbReference type="NCBI Taxonomy" id="71717"/>
    <lineage>
        <taxon>Eukaryota</taxon>
        <taxon>Fungi</taxon>
        <taxon>Dikarya</taxon>
        <taxon>Basidiomycota</taxon>
        <taxon>Agaricomycotina</taxon>
        <taxon>Agaricomycetes</taxon>
        <taxon>Agaricomycetidae</taxon>
        <taxon>Agaricales</taxon>
        <taxon>Agaricineae</taxon>
        <taxon>Psathyrellaceae</taxon>
        <taxon>Coprinellus</taxon>
    </lineage>
</organism>
<evidence type="ECO:0000313" key="4">
    <source>
        <dbReference type="Proteomes" id="UP000298030"/>
    </source>
</evidence>
<comment type="caution">
    <text evidence="3">The sequence shown here is derived from an EMBL/GenBank/DDBJ whole genome shotgun (WGS) entry which is preliminary data.</text>
</comment>
<reference evidence="3 4" key="1">
    <citation type="journal article" date="2019" name="Nat. Ecol. Evol.">
        <title>Megaphylogeny resolves global patterns of mushroom evolution.</title>
        <authorList>
            <person name="Varga T."/>
            <person name="Krizsan K."/>
            <person name="Foldi C."/>
            <person name="Dima B."/>
            <person name="Sanchez-Garcia M."/>
            <person name="Sanchez-Ramirez S."/>
            <person name="Szollosi G.J."/>
            <person name="Szarkandi J.G."/>
            <person name="Papp V."/>
            <person name="Albert L."/>
            <person name="Andreopoulos W."/>
            <person name="Angelini C."/>
            <person name="Antonin V."/>
            <person name="Barry K.W."/>
            <person name="Bougher N.L."/>
            <person name="Buchanan P."/>
            <person name="Buyck B."/>
            <person name="Bense V."/>
            <person name="Catcheside P."/>
            <person name="Chovatia M."/>
            <person name="Cooper J."/>
            <person name="Damon W."/>
            <person name="Desjardin D."/>
            <person name="Finy P."/>
            <person name="Geml J."/>
            <person name="Haridas S."/>
            <person name="Hughes K."/>
            <person name="Justo A."/>
            <person name="Karasinski D."/>
            <person name="Kautmanova I."/>
            <person name="Kiss B."/>
            <person name="Kocsube S."/>
            <person name="Kotiranta H."/>
            <person name="LaButti K.M."/>
            <person name="Lechner B.E."/>
            <person name="Liimatainen K."/>
            <person name="Lipzen A."/>
            <person name="Lukacs Z."/>
            <person name="Mihaltcheva S."/>
            <person name="Morgado L.N."/>
            <person name="Niskanen T."/>
            <person name="Noordeloos M.E."/>
            <person name="Ohm R.A."/>
            <person name="Ortiz-Santana B."/>
            <person name="Ovrebo C."/>
            <person name="Racz N."/>
            <person name="Riley R."/>
            <person name="Savchenko A."/>
            <person name="Shiryaev A."/>
            <person name="Soop K."/>
            <person name="Spirin V."/>
            <person name="Szebenyi C."/>
            <person name="Tomsovsky M."/>
            <person name="Tulloss R.E."/>
            <person name="Uehling J."/>
            <person name="Grigoriev I.V."/>
            <person name="Vagvolgyi C."/>
            <person name="Papp T."/>
            <person name="Martin F.M."/>
            <person name="Miettinen O."/>
            <person name="Hibbett D.S."/>
            <person name="Nagy L.G."/>
        </authorList>
    </citation>
    <scope>NUCLEOTIDE SEQUENCE [LARGE SCALE GENOMIC DNA]</scope>
    <source>
        <strain evidence="3 4">FP101781</strain>
    </source>
</reference>
<evidence type="ECO:0000313" key="3">
    <source>
        <dbReference type="EMBL" id="TEB23843.1"/>
    </source>
</evidence>
<dbReference type="Pfam" id="PF11196">
    <property type="entry name" value="DUF2834"/>
    <property type="match status" value="1"/>
</dbReference>
<proteinExistence type="predicted"/>
<feature type="transmembrane region" description="Helical" evidence="2">
    <location>
        <begin position="303"/>
        <end position="321"/>
    </location>
</feature>
<evidence type="ECO:0000256" key="1">
    <source>
        <dbReference type="SAM" id="MobiDB-lite"/>
    </source>
</evidence>
<accession>A0A4Y7SPP1</accession>
<evidence type="ECO:0000256" key="2">
    <source>
        <dbReference type="SAM" id="Phobius"/>
    </source>
</evidence>
<keyword evidence="4" id="KW-1185">Reference proteome</keyword>
<feature type="region of interest" description="Disordered" evidence="1">
    <location>
        <begin position="205"/>
        <end position="241"/>
    </location>
</feature>
<dbReference type="EMBL" id="QPFP01000073">
    <property type="protein sequence ID" value="TEB23843.1"/>
    <property type="molecule type" value="Genomic_DNA"/>
</dbReference>
<dbReference type="Proteomes" id="UP000298030">
    <property type="component" value="Unassembled WGS sequence"/>
</dbReference>
<feature type="transmembrane region" description="Helical" evidence="2">
    <location>
        <begin position="178"/>
        <end position="199"/>
    </location>
</feature>
<protein>
    <submittedName>
        <fullName evidence="3">Uncharacterized protein</fullName>
    </submittedName>
</protein>
<keyword evidence="2" id="KW-1133">Transmembrane helix</keyword>
<feature type="transmembrane region" description="Helical" evidence="2">
    <location>
        <begin position="20"/>
        <end position="38"/>
    </location>
</feature>
<feature type="transmembrane region" description="Helical" evidence="2">
    <location>
        <begin position="419"/>
        <end position="439"/>
    </location>
</feature>
<sequence length="457" mass="50111">MPFDTLANELGALTTLSPQQALALGVFVSYFGLIGWLFSKVLASIQGLASRALQTVSKAKGPSRKAKDGSRRGGVSVQVFAALTLASFAHTWFYMFKYMAGSFQAYELSLSVNASSPFAVRLTSWLRDTSLFEEAWYAVCEGRLNWLWSEQLCLFTAGVWTVMLWVEGTRHGIQHVWAYMVLGQVVAISVASNLFYLAILSAPRTAPSSSAPTSSSSTTSPRKPSRTTATSQTEQSKSEDDIRVPPAVYVPVLLSLATVAASPHTSPKTFLLNLLVMHALLIVPLLPRFTLAFPLPGSPQSSWSISLPSLYYTIFLLSIPIRYRTLFAASDVHPPRPLWAPEPLYGGVLGWFERQWLVLFESPAQSSIGWDVVWTSVSFVVWVLVTGGSVRTADERIGADGKQGNEEEKEGVWTRVWKVGYLVFVTPLASVGVTGAYVLRPRGRVEESDNGEGVKEE</sequence>
<feature type="compositionally biased region" description="Low complexity" evidence="1">
    <location>
        <begin position="205"/>
        <end position="231"/>
    </location>
</feature>
<keyword evidence="2" id="KW-0812">Transmembrane</keyword>
<dbReference type="InterPro" id="IPR021362">
    <property type="entry name" value="DUF2834"/>
</dbReference>
<name>A0A4Y7SPP1_COPMI</name>
<keyword evidence="2" id="KW-0472">Membrane</keyword>
<feature type="transmembrane region" description="Helical" evidence="2">
    <location>
        <begin position="74"/>
        <end position="95"/>
    </location>
</feature>
<dbReference type="AlphaFoldDB" id="A0A4Y7SPP1"/>
<feature type="transmembrane region" description="Helical" evidence="2">
    <location>
        <begin position="270"/>
        <end position="291"/>
    </location>
</feature>
<dbReference type="OrthoDB" id="2126185at2759"/>
<gene>
    <name evidence="3" type="ORF">FA13DRAFT_1797710</name>
</gene>